<dbReference type="InterPro" id="IPR055264">
    <property type="entry name" value="BOD1/SHG1_dom"/>
</dbReference>
<feature type="compositionally biased region" description="Basic and acidic residues" evidence="1">
    <location>
        <begin position="192"/>
        <end position="204"/>
    </location>
</feature>
<feature type="compositionally biased region" description="Basic and acidic residues" evidence="1">
    <location>
        <begin position="173"/>
        <end position="182"/>
    </location>
</feature>
<dbReference type="EMBL" id="SDRB02010484">
    <property type="protein sequence ID" value="THG06158.1"/>
    <property type="molecule type" value="Genomic_DNA"/>
</dbReference>
<feature type="region of interest" description="Disordered" evidence="1">
    <location>
        <begin position="151"/>
        <end position="240"/>
    </location>
</feature>
<keyword evidence="4" id="KW-1185">Reference proteome</keyword>
<gene>
    <name evidence="3" type="ORF">TEA_014164</name>
</gene>
<comment type="caution">
    <text evidence="3">The sequence shown here is derived from an EMBL/GenBank/DDBJ whole genome shotgun (WGS) entry which is preliminary data.</text>
</comment>
<dbReference type="PANTHER" id="PTHR34356:SF3">
    <property type="entry name" value="EXPRESSED PROTEIN"/>
    <property type="match status" value="1"/>
</dbReference>
<dbReference type="PANTHER" id="PTHR34356">
    <property type="entry name" value="ANTIGENIC HEAT-STABLE PROTEIN"/>
    <property type="match status" value="1"/>
</dbReference>
<protein>
    <recommendedName>
        <fullName evidence="2">BOD1/SHG1 domain-containing protein</fullName>
    </recommendedName>
</protein>
<evidence type="ECO:0000313" key="4">
    <source>
        <dbReference type="Proteomes" id="UP000306102"/>
    </source>
</evidence>
<dbReference type="Proteomes" id="UP000306102">
    <property type="component" value="Unassembled WGS sequence"/>
</dbReference>
<reference evidence="3 4" key="1">
    <citation type="journal article" date="2018" name="Proc. Natl. Acad. Sci. U.S.A.">
        <title>Draft genome sequence of Camellia sinensis var. sinensis provides insights into the evolution of the tea genome and tea quality.</title>
        <authorList>
            <person name="Wei C."/>
            <person name="Yang H."/>
            <person name="Wang S."/>
            <person name="Zhao J."/>
            <person name="Liu C."/>
            <person name="Gao L."/>
            <person name="Xia E."/>
            <person name="Lu Y."/>
            <person name="Tai Y."/>
            <person name="She G."/>
            <person name="Sun J."/>
            <person name="Cao H."/>
            <person name="Tong W."/>
            <person name="Gao Q."/>
            <person name="Li Y."/>
            <person name="Deng W."/>
            <person name="Jiang X."/>
            <person name="Wang W."/>
            <person name="Chen Q."/>
            <person name="Zhang S."/>
            <person name="Li H."/>
            <person name="Wu J."/>
            <person name="Wang P."/>
            <person name="Li P."/>
            <person name="Shi C."/>
            <person name="Zheng F."/>
            <person name="Jian J."/>
            <person name="Huang B."/>
            <person name="Shan D."/>
            <person name="Shi M."/>
            <person name="Fang C."/>
            <person name="Yue Y."/>
            <person name="Li F."/>
            <person name="Li D."/>
            <person name="Wei S."/>
            <person name="Han B."/>
            <person name="Jiang C."/>
            <person name="Yin Y."/>
            <person name="Xia T."/>
            <person name="Zhang Z."/>
            <person name="Bennetzen J.L."/>
            <person name="Zhao S."/>
            <person name="Wan X."/>
        </authorList>
    </citation>
    <scope>NUCLEOTIDE SEQUENCE [LARGE SCALE GENOMIC DNA]</scope>
    <source>
        <strain evidence="4">cv. Shuchazao</strain>
        <tissue evidence="3">Leaf</tissue>
    </source>
</reference>
<proteinExistence type="predicted"/>
<accession>A0A4S4DSH5</accession>
<organism evidence="3 4">
    <name type="scientific">Camellia sinensis var. sinensis</name>
    <name type="common">China tea</name>
    <dbReference type="NCBI Taxonomy" id="542762"/>
    <lineage>
        <taxon>Eukaryota</taxon>
        <taxon>Viridiplantae</taxon>
        <taxon>Streptophyta</taxon>
        <taxon>Embryophyta</taxon>
        <taxon>Tracheophyta</taxon>
        <taxon>Spermatophyta</taxon>
        <taxon>Magnoliopsida</taxon>
        <taxon>eudicotyledons</taxon>
        <taxon>Gunneridae</taxon>
        <taxon>Pentapetalae</taxon>
        <taxon>asterids</taxon>
        <taxon>Ericales</taxon>
        <taxon>Theaceae</taxon>
        <taxon>Camellia</taxon>
    </lineage>
</organism>
<dbReference type="AlphaFoldDB" id="A0A4S4DSH5"/>
<evidence type="ECO:0000256" key="1">
    <source>
        <dbReference type="SAM" id="MobiDB-lite"/>
    </source>
</evidence>
<name>A0A4S4DSH5_CAMSN</name>
<evidence type="ECO:0000313" key="3">
    <source>
        <dbReference type="EMBL" id="THG06158.1"/>
    </source>
</evidence>
<dbReference type="Pfam" id="PF05205">
    <property type="entry name" value="COMPASS-Shg1"/>
    <property type="match status" value="1"/>
</dbReference>
<sequence length="240" mass="26597">MENRGSVHRKIDAEEVISKLKDDGDFDKLRLKIIRKLKENEDLRNSIISMVKQSAALNCPGVESMKPRQLSDAIHQEVGDKVMSQVSDSLWEIIRSSDSMKSEITETVQSVYNKLLNPRGNEERGSSSLNSLMPVQKQADNIISQTASPDEVVGMSDNEPEEPPGFSLLNKNNHVEQPKEELQLPMPHHRRPVQEQGKESNHTDDEMDEDSGPPGFCPGGESKQPCGGSDDDPDVPPGFG</sequence>
<evidence type="ECO:0000259" key="2">
    <source>
        <dbReference type="Pfam" id="PF05205"/>
    </source>
</evidence>
<dbReference type="STRING" id="542762.A0A4S4DSH5"/>
<feature type="domain" description="BOD1/SHG1" evidence="2">
    <location>
        <begin position="17"/>
        <end position="109"/>
    </location>
</feature>